<dbReference type="Proteomes" id="UP001105220">
    <property type="component" value="Unplaced"/>
</dbReference>
<dbReference type="AlphaFoldDB" id="A0A6E8VYV8"/>
<evidence type="ECO:0000256" key="6">
    <source>
        <dbReference type="ARBA" id="ARBA00022703"/>
    </source>
</evidence>
<dbReference type="GO" id="GO:0042393">
    <property type="term" value="F:histone binding"/>
    <property type="evidence" value="ECO:0007669"/>
    <property type="project" value="InterPro"/>
</dbReference>
<keyword evidence="9" id="KW-0539">Nucleus</keyword>
<sequence>MEPSSSVIVLDSDSDDGVIMESPANVKKRKAAQLSPAGTGNAASAIGNTKPNGVNSASAGGASNTAAAAGGGGAAQQEPQRKRIKPITIASNLQAERRWSNDKTPPHNNNNSAGGPIIVRSENFAPITYSDDWEQEIKQYQQKLAVGGGGGDDDGDGGKRRERSGSVQGSTPASSRSSTANDDTTELNTTGGSTTTGGRSEKRSSAQGKKPTVEKKNPIGKEFQELLDACRKADSSKDMETLIERKLIRYYEIVHPDYIGSKSFKKAVTKVTAEVRATPNLVFLKLANIVEELNARRKSRSVATADEKDNPAAAGVTVTRATSPTTTDGVANNSADSGSNNTTTSKKDRQITRLNRTLYVLMKRIQQMEEAEVDFNHETNSTYVMAERYKKRAFEVYEKLCDITGESKNAHRLVRKPICFQGTQYGEFNRTLSQFVNRTNTFPNFRDVLKCLQHCNIKHAYGLGVERMNRIAQDAFIKVGKQLQKRRKTDLYETVMYHTGEEKDPATVDPKLREKLEENGKHYSKVNKIIDKYAEKELTNKEEEHEKKHKADKESSSSSATTSATTTTTTTTNTSQSSVPMPSSSSSNKRSATTDTSRQPVAATNSKDTVANGETETTTLHDTEDEEDDDDDDEDEDDDEEDEEDDDEDEFESTTKENVRPDTFEDVVISDDDELIVLDS</sequence>
<feature type="region of interest" description="Disordered" evidence="10">
    <location>
        <begin position="296"/>
        <end position="349"/>
    </location>
</feature>
<evidence type="ECO:0000256" key="7">
    <source>
        <dbReference type="ARBA" id="ARBA00023054"/>
    </source>
</evidence>
<dbReference type="InterPro" id="IPR016024">
    <property type="entry name" value="ARM-type_fold"/>
</dbReference>
<dbReference type="SUPFAM" id="SSF48371">
    <property type="entry name" value="ARM repeat"/>
    <property type="match status" value="1"/>
</dbReference>
<dbReference type="EnsemblMetazoa" id="ACON009432-RA">
    <property type="protein sequence ID" value="ACON009432-PA"/>
    <property type="gene ID" value="ACON009432"/>
</dbReference>
<feature type="compositionally biased region" description="Basic and acidic residues" evidence="10">
    <location>
        <begin position="95"/>
        <end position="105"/>
    </location>
</feature>
<dbReference type="RefSeq" id="XP_040234170.2">
    <property type="nucleotide sequence ID" value="XM_040378236.2"/>
</dbReference>
<dbReference type="Gene3D" id="1.20.58.2170">
    <property type="match status" value="1"/>
</dbReference>
<feature type="region of interest" description="Disordered" evidence="10">
    <location>
        <begin position="133"/>
        <end position="219"/>
    </location>
</feature>
<feature type="region of interest" description="Disordered" evidence="10">
    <location>
        <begin position="539"/>
        <end position="680"/>
    </location>
</feature>
<evidence type="ECO:0000256" key="10">
    <source>
        <dbReference type="SAM" id="MobiDB-lite"/>
    </source>
</evidence>
<dbReference type="Pfam" id="PF20920">
    <property type="entry name" value="DAXX_hist_bd"/>
    <property type="match status" value="1"/>
</dbReference>
<dbReference type="Gene3D" id="1.10.8.810">
    <property type="entry name" value="Daxx helical bundle domain"/>
    <property type="match status" value="1"/>
</dbReference>
<evidence type="ECO:0000256" key="1">
    <source>
        <dbReference type="ARBA" id="ARBA00004123"/>
    </source>
</evidence>
<feature type="compositionally biased region" description="Basic and acidic residues" evidence="10">
    <location>
        <begin position="539"/>
        <end position="555"/>
    </location>
</feature>
<dbReference type="PANTHER" id="PTHR12766">
    <property type="entry name" value="DEATH DOMAIN-ASSOCIATED PROTEIN 6 DAXX"/>
    <property type="match status" value="1"/>
</dbReference>
<feature type="compositionally biased region" description="Polar residues" evidence="10">
    <location>
        <begin position="593"/>
        <end position="609"/>
    </location>
</feature>
<organism evidence="12 13">
    <name type="scientific">Anopheles coluzzii</name>
    <name type="common">African malaria mosquito</name>
    <dbReference type="NCBI Taxonomy" id="1518534"/>
    <lineage>
        <taxon>Eukaryota</taxon>
        <taxon>Metazoa</taxon>
        <taxon>Ecdysozoa</taxon>
        <taxon>Arthropoda</taxon>
        <taxon>Hexapoda</taxon>
        <taxon>Insecta</taxon>
        <taxon>Pterygota</taxon>
        <taxon>Neoptera</taxon>
        <taxon>Endopterygota</taxon>
        <taxon>Diptera</taxon>
        <taxon>Nematocera</taxon>
        <taxon>Culicoidea</taxon>
        <taxon>Culicidae</taxon>
        <taxon>Anophelinae</taxon>
        <taxon>Anopheles</taxon>
    </lineage>
</organism>
<dbReference type="VEuPathDB" id="VectorBase:ACMO_002779"/>
<dbReference type="CDD" id="cd13150">
    <property type="entry name" value="DAXX_histone_binding"/>
    <property type="match status" value="1"/>
</dbReference>
<keyword evidence="13" id="KW-1185">Reference proteome</keyword>
<dbReference type="PANTHER" id="PTHR12766:SF7">
    <property type="entry name" value="DEATH DOMAIN-ASSOCIATED PROTEIN 6"/>
    <property type="match status" value="1"/>
</dbReference>
<dbReference type="KEGG" id="acoz:120956614"/>
<dbReference type="GO" id="GO:0005737">
    <property type="term" value="C:cytoplasm"/>
    <property type="evidence" value="ECO:0007669"/>
    <property type="project" value="UniProtKB-SubCell"/>
</dbReference>
<dbReference type="InterPro" id="IPR038298">
    <property type="entry name" value="Daxx_N_sf"/>
</dbReference>
<feature type="region of interest" description="Disordered" evidence="10">
    <location>
        <begin position="1"/>
        <end position="118"/>
    </location>
</feature>
<name>A0A6E8VYV8_ANOCL</name>
<dbReference type="InterPro" id="IPR046426">
    <property type="entry name" value="DAXX_histone-bd_sf"/>
</dbReference>
<dbReference type="GO" id="GO:0006915">
    <property type="term" value="P:apoptotic process"/>
    <property type="evidence" value="ECO:0007669"/>
    <property type="project" value="UniProtKB-KW"/>
</dbReference>
<keyword evidence="5" id="KW-0963">Cytoplasm</keyword>
<feature type="compositionally biased region" description="Acidic residues" evidence="10">
    <location>
        <begin position="623"/>
        <end position="652"/>
    </location>
</feature>
<keyword evidence="7" id="KW-0175">Coiled coil</keyword>
<evidence type="ECO:0000313" key="12">
    <source>
        <dbReference type="EnsemblMetazoa" id="ACON009432-PA"/>
    </source>
</evidence>
<dbReference type="GO" id="GO:0003713">
    <property type="term" value="F:transcription coactivator activity"/>
    <property type="evidence" value="ECO:0007669"/>
    <property type="project" value="TreeGrafter"/>
</dbReference>
<dbReference type="FunFam" id="1.20.58.2170:FF:000001">
    <property type="entry name" value="Death domain-associated protein 6"/>
    <property type="match status" value="1"/>
</dbReference>
<evidence type="ECO:0000256" key="2">
    <source>
        <dbReference type="ARBA" id="ARBA00004286"/>
    </source>
</evidence>
<reference evidence="12" key="2">
    <citation type="submission" date="2020-05" db="UniProtKB">
        <authorList>
            <consortium name="EnsemblMetazoa"/>
        </authorList>
    </citation>
    <scope>IDENTIFICATION</scope>
    <source>
        <strain evidence="12">Ngousso</strain>
    </source>
</reference>
<evidence type="ECO:0000256" key="8">
    <source>
        <dbReference type="ARBA" id="ARBA00023186"/>
    </source>
</evidence>
<feature type="compositionally biased region" description="Polar residues" evidence="10">
    <location>
        <begin position="36"/>
        <end position="51"/>
    </location>
</feature>
<evidence type="ECO:0000256" key="5">
    <source>
        <dbReference type="ARBA" id="ARBA00022490"/>
    </source>
</evidence>
<feature type="compositionally biased region" description="Polar residues" evidence="10">
    <location>
        <begin position="328"/>
        <end position="344"/>
    </location>
</feature>
<evidence type="ECO:0000259" key="11">
    <source>
        <dbReference type="Pfam" id="PF20920"/>
    </source>
</evidence>
<evidence type="ECO:0000256" key="4">
    <source>
        <dbReference type="ARBA" id="ARBA00022454"/>
    </source>
</evidence>
<dbReference type="InterPro" id="IPR046378">
    <property type="entry name" value="DAXX_histone-bd"/>
</dbReference>
<keyword evidence="6" id="KW-0053">Apoptosis</keyword>
<keyword evidence="8" id="KW-0143">Chaperone</keyword>
<dbReference type="VEuPathDB" id="VectorBase:ACON009432"/>
<feature type="compositionally biased region" description="Low complexity" evidence="10">
    <location>
        <begin position="52"/>
        <end position="68"/>
    </location>
</feature>
<feature type="compositionally biased region" description="Low complexity" evidence="10">
    <location>
        <begin position="317"/>
        <end position="327"/>
    </location>
</feature>
<dbReference type="VEuPathDB" id="VectorBase:ACON2_038024"/>
<feature type="compositionally biased region" description="Basic and acidic residues" evidence="10">
    <location>
        <begin position="653"/>
        <end position="663"/>
    </location>
</feature>
<feature type="domain" description="Daxx histone-binding" evidence="11">
    <location>
        <begin position="454"/>
        <end position="535"/>
    </location>
</feature>
<feature type="compositionally biased region" description="Acidic residues" evidence="10">
    <location>
        <begin position="664"/>
        <end position="680"/>
    </location>
</feature>
<protein>
    <submittedName>
        <fullName evidence="12">Daxx histone-binding domain-containing protein</fullName>
    </submittedName>
</protein>
<keyword evidence="4" id="KW-0158">Chromosome</keyword>
<dbReference type="GO" id="GO:0016605">
    <property type="term" value="C:PML body"/>
    <property type="evidence" value="ECO:0007669"/>
    <property type="project" value="TreeGrafter"/>
</dbReference>
<dbReference type="GO" id="GO:0050681">
    <property type="term" value="F:nuclear androgen receptor binding"/>
    <property type="evidence" value="ECO:0007669"/>
    <property type="project" value="TreeGrafter"/>
</dbReference>
<reference key="1">
    <citation type="journal article" date="2019" name="Genes (Basel)">
        <title>A High-Quality De novo Genome Assembly from a Single Mosquito Using PacBio Sequencing.</title>
        <authorList>
            <person name="Kingan S.B."/>
            <person name="Heaton H."/>
            <person name="Cudini J."/>
            <person name="Lambert C.C."/>
            <person name="Baybayan P."/>
            <person name="Galvin B.D."/>
            <person name="Durbin R."/>
            <person name="Korlach J."/>
            <person name="Lawniczak M.K.N."/>
        </authorList>
    </citation>
    <scope>NUCLEOTIDE SEQUENCE [LARGE SCALE GENOMIC DNA]</scope>
    <source>
        <strain>Mali-NIH</strain>
    </source>
</reference>
<evidence type="ECO:0000256" key="9">
    <source>
        <dbReference type="ARBA" id="ARBA00023242"/>
    </source>
</evidence>
<evidence type="ECO:0000313" key="13">
    <source>
        <dbReference type="Proteomes" id="UP001105220"/>
    </source>
</evidence>
<proteinExistence type="predicted"/>
<feature type="compositionally biased region" description="Low complexity" evidence="10">
    <location>
        <begin position="1"/>
        <end position="11"/>
    </location>
</feature>
<accession>A0A6E8VYV8</accession>
<dbReference type="GeneID" id="120956614"/>
<feature type="compositionally biased region" description="Low complexity" evidence="10">
    <location>
        <begin position="186"/>
        <end position="198"/>
    </location>
</feature>
<feature type="compositionally biased region" description="Polar residues" evidence="10">
    <location>
        <begin position="165"/>
        <end position="182"/>
    </location>
</feature>
<comment type="subcellular location">
    <subcellularLocation>
        <location evidence="2">Chromosome</location>
    </subcellularLocation>
    <subcellularLocation>
        <location evidence="3">Cytoplasm</location>
    </subcellularLocation>
    <subcellularLocation>
        <location evidence="1">Nucleus</location>
    </subcellularLocation>
</comment>
<feature type="compositionally biased region" description="Low complexity" evidence="10">
    <location>
        <begin position="556"/>
        <end position="591"/>
    </location>
</feature>
<dbReference type="GO" id="GO:0003714">
    <property type="term" value="F:transcription corepressor activity"/>
    <property type="evidence" value="ECO:0007669"/>
    <property type="project" value="TreeGrafter"/>
</dbReference>
<evidence type="ECO:0000256" key="3">
    <source>
        <dbReference type="ARBA" id="ARBA00004496"/>
    </source>
</evidence>
<dbReference type="GO" id="GO:0005694">
    <property type="term" value="C:chromosome"/>
    <property type="evidence" value="ECO:0007669"/>
    <property type="project" value="UniProtKB-SubCell"/>
</dbReference>